<organism evidence="2 4">
    <name type="scientific">Enterococcus gilvus ATCC BAA-350</name>
    <dbReference type="NCBI Taxonomy" id="1158614"/>
    <lineage>
        <taxon>Bacteria</taxon>
        <taxon>Bacillati</taxon>
        <taxon>Bacillota</taxon>
        <taxon>Bacilli</taxon>
        <taxon>Lactobacillales</taxon>
        <taxon>Enterococcaceae</taxon>
        <taxon>Enterococcus</taxon>
    </lineage>
</organism>
<dbReference type="Proteomes" id="UP000013750">
    <property type="component" value="Unassembled WGS sequence"/>
</dbReference>
<dbReference type="OrthoDB" id="2195134at2"/>
<feature type="compositionally biased region" description="Polar residues" evidence="1">
    <location>
        <begin position="234"/>
        <end position="251"/>
    </location>
</feature>
<evidence type="ECO:0000313" key="5">
    <source>
        <dbReference type="Proteomes" id="UP000014160"/>
    </source>
</evidence>
<dbReference type="AlphaFoldDB" id="R2VB80"/>
<dbReference type="HOGENOM" id="CLU_057669_1_0_9"/>
<reference evidence="3 5" key="2">
    <citation type="submission" date="2013-03" db="EMBL/GenBank/DDBJ databases">
        <title>The Genome Sequence of Enterococcus gilvus ATCC BAA-350 (PacBio/Illumina hybrid assembly).</title>
        <authorList>
            <consortium name="The Broad Institute Genomics Platform"/>
            <consortium name="The Broad Institute Genome Sequencing Center for Infectious Disease"/>
            <person name="Earl A."/>
            <person name="Russ C."/>
            <person name="Gilmore M."/>
            <person name="Surin D."/>
            <person name="Walker B."/>
            <person name="Young S."/>
            <person name="Zeng Q."/>
            <person name="Gargeya S."/>
            <person name="Fitzgerald M."/>
            <person name="Haas B."/>
            <person name="Abouelleil A."/>
            <person name="Allen A.W."/>
            <person name="Alvarado L."/>
            <person name="Arachchi H.M."/>
            <person name="Berlin A.M."/>
            <person name="Chapman S.B."/>
            <person name="Gainer-Dewar J."/>
            <person name="Goldberg J."/>
            <person name="Griggs A."/>
            <person name="Gujja S."/>
            <person name="Hansen M."/>
            <person name="Howarth C."/>
            <person name="Imamovic A."/>
            <person name="Ireland A."/>
            <person name="Larimer J."/>
            <person name="McCowan C."/>
            <person name="Murphy C."/>
            <person name="Pearson M."/>
            <person name="Poon T.W."/>
            <person name="Priest M."/>
            <person name="Roberts A."/>
            <person name="Saif S."/>
            <person name="Shea T."/>
            <person name="Sisk P."/>
            <person name="Sykes S."/>
            <person name="Wortman J."/>
            <person name="Nusbaum C."/>
            <person name="Birren B."/>
        </authorList>
    </citation>
    <scope>NUCLEOTIDE SEQUENCE [LARGE SCALE GENOMIC DNA]</scope>
    <source>
        <strain evidence="3 5">ATCC BAA-350</strain>
    </source>
</reference>
<feature type="compositionally biased region" description="Basic residues" evidence="1">
    <location>
        <begin position="207"/>
        <end position="220"/>
    </location>
</feature>
<evidence type="ECO:0000256" key="1">
    <source>
        <dbReference type="SAM" id="MobiDB-lite"/>
    </source>
</evidence>
<name>R2VB80_9ENTE</name>
<keyword evidence="5" id="KW-1185">Reference proteome</keyword>
<dbReference type="eggNOG" id="ENOG5032DUM">
    <property type="taxonomic scope" value="Bacteria"/>
</dbReference>
<evidence type="ECO:0000313" key="2">
    <source>
        <dbReference type="EMBL" id="EOI54876.1"/>
    </source>
</evidence>
<gene>
    <name evidence="3" type="ORF">I592_01047</name>
    <name evidence="2" type="ORF">UKC_02914</name>
</gene>
<sequence length="365" mass="41553">MEKKQLNRRQIFGMKKDSLEKRISEYYTSEQDSGYIIECLVAILVRNALVVADFSQIAYSLVRELFLSAEPNQTMQEYYAFFESYFVEEERNAIITRLYKSKNNYYKNFKTARRHSNLVNQPTLTKEQPDEREVVLKTIFEDANGKAVKWVLRDVDPSKDKKEFEPILKILTTLSIFQKDGVRQFVSLVDSKRVKSEIEILVEKKTSPKKGKKIAAKKKTTSTSTQKNTRPKAGNSSSLEKNSQKSQNESPQAVAPNKVNEEKTAKRAKATIPEATQSTDVYLAPDDPTSANSKEQEKDAQKQVAPSRPSAPLQTTPPNKIAPASTVTHLENGLAEDGTMPQRKEGKSNKKIRNLLKQFQQNRKR</sequence>
<dbReference type="PATRIC" id="fig|1158614.3.peg.2902"/>
<dbReference type="EMBL" id="ASWH01000001">
    <property type="protein sequence ID" value="EOW81748.1"/>
    <property type="molecule type" value="Genomic_DNA"/>
</dbReference>
<proteinExistence type="predicted"/>
<dbReference type="RefSeq" id="WP_010781280.1">
    <property type="nucleotide sequence ID" value="NZ_KB946874.1"/>
</dbReference>
<dbReference type="Proteomes" id="UP000014160">
    <property type="component" value="Unassembled WGS sequence"/>
</dbReference>
<reference evidence="2 4" key="1">
    <citation type="submission" date="2013-02" db="EMBL/GenBank/DDBJ databases">
        <title>The Genome Sequence of Enterococcus gilvus ATCC BAA-350.</title>
        <authorList>
            <consortium name="The Broad Institute Genome Sequencing Platform"/>
            <consortium name="The Broad Institute Genome Sequencing Center for Infectious Disease"/>
            <person name="Earl A.M."/>
            <person name="Gilmore M.S."/>
            <person name="Lebreton F."/>
            <person name="Walker B."/>
            <person name="Young S.K."/>
            <person name="Zeng Q."/>
            <person name="Gargeya S."/>
            <person name="Fitzgerald M."/>
            <person name="Haas B."/>
            <person name="Abouelleil A."/>
            <person name="Alvarado L."/>
            <person name="Arachchi H.M."/>
            <person name="Berlin A.M."/>
            <person name="Chapman S.B."/>
            <person name="Dewar J."/>
            <person name="Goldberg J."/>
            <person name="Griggs A."/>
            <person name="Gujja S."/>
            <person name="Hansen M."/>
            <person name="Howarth C."/>
            <person name="Imamovic A."/>
            <person name="Larimer J."/>
            <person name="McCowan C."/>
            <person name="Murphy C."/>
            <person name="Neiman D."/>
            <person name="Pearson M."/>
            <person name="Priest M."/>
            <person name="Roberts A."/>
            <person name="Saif S."/>
            <person name="Shea T."/>
            <person name="Sisk P."/>
            <person name="Sykes S."/>
            <person name="Wortman J."/>
            <person name="Nusbaum C."/>
            <person name="Birren B."/>
        </authorList>
    </citation>
    <scope>NUCLEOTIDE SEQUENCE [LARGE SCALE GENOMIC DNA]</scope>
    <source>
        <strain evidence="2 4">ATCC BAA-350</strain>
    </source>
</reference>
<evidence type="ECO:0000313" key="4">
    <source>
        <dbReference type="Proteomes" id="UP000013750"/>
    </source>
</evidence>
<comment type="caution">
    <text evidence="2">The sequence shown here is derived from an EMBL/GenBank/DDBJ whole genome shotgun (WGS) entry which is preliminary data.</text>
</comment>
<protein>
    <submittedName>
        <fullName evidence="2">Uncharacterized protein</fullName>
    </submittedName>
</protein>
<feature type="region of interest" description="Disordered" evidence="1">
    <location>
        <begin position="207"/>
        <end position="365"/>
    </location>
</feature>
<dbReference type="EMBL" id="AJDQ01000009">
    <property type="protein sequence ID" value="EOI54876.1"/>
    <property type="molecule type" value="Genomic_DNA"/>
</dbReference>
<accession>R2VB80</accession>
<evidence type="ECO:0000313" key="3">
    <source>
        <dbReference type="EMBL" id="EOW81748.1"/>
    </source>
</evidence>